<dbReference type="PANTHER" id="PTHR30290">
    <property type="entry name" value="PERIPLASMIC BINDING COMPONENT OF ABC TRANSPORTER"/>
    <property type="match status" value="1"/>
</dbReference>
<dbReference type="EMBL" id="JBHUGD010000003">
    <property type="protein sequence ID" value="MFD1948084.1"/>
    <property type="molecule type" value="Genomic_DNA"/>
</dbReference>
<reference evidence="6" key="1">
    <citation type="journal article" date="2019" name="Int. J. Syst. Evol. Microbiol.">
        <title>The Global Catalogue of Microorganisms (GCM) 10K type strain sequencing project: providing services to taxonomists for standard genome sequencing and annotation.</title>
        <authorList>
            <consortium name="The Broad Institute Genomics Platform"/>
            <consortium name="The Broad Institute Genome Sequencing Center for Infectious Disease"/>
            <person name="Wu L."/>
            <person name="Ma J."/>
        </authorList>
    </citation>
    <scope>NUCLEOTIDE SEQUENCE [LARGE SCALE GENOMIC DNA]</scope>
    <source>
        <strain evidence="6">CGMCC 1.12477</strain>
    </source>
</reference>
<evidence type="ECO:0000259" key="4">
    <source>
        <dbReference type="Pfam" id="PF00496"/>
    </source>
</evidence>
<protein>
    <submittedName>
        <fullName evidence="5">ABC transporter substrate-binding protein</fullName>
    </submittedName>
</protein>
<feature type="chain" id="PRO_5046126204" evidence="3">
    <location>
        <begin position="26"/>
        <end position="516"/>
    </location>
</feature>
<feature type="signal peptide" evidence="3">
    <location>
        <begin position="1"/>
        <end position="25"/>
    </location>
</feature>
<dbReference type="Proteomes" id="UP001597351">
    <property type="component" value="Unassembled WGS sequence"/>
</dbReference>
<dbReference type="InterPro" id="IPR039424">
    <property type="entry name" value="SBP_5"/>
</dbReference>
<dbReference type="InterPro" id="IPR030678">
    <property type="entry name" value="Peptide/Ni-bd"/>
</dbReference>
<dbReference type="CDD" id="cd08516">
    <property type="entry name" value="PBP2_NikA_DppA_OppA_like_11"/>
    <property type="match status" value="1"/>
</dbReference>
<accession>A0ABW4TQR3</accession>
<dbReference type="Gene3D" id="3.10.105.10">
    <property type="entry name" value="Dipeptide-binding Protein, Domain 3"/>
    <property type="match status" value="1"/>
</dbReference>
<dbReference type="Gene3D" id="3.40.190.10">
    <property type="entry name" value="Periplasmic binding protein-like II"/>
    <property type="match status" value="1"/>
</dbReference>
<keyword evidence="6" id="KW-1185">Reference proteome</keyword>
<dbReference type="InterPro" id="IPR000914">
    <property type="entry name" value="SBP_5_dom"/>
</dbReference>
<evidence type="ECO:0000313" key="5">
    <source>
        <dbReference type="EMBL" id="MFD1948084.1"/>
    </source>
</evidence>
<evidence type="ECO:0000256" key="2">
    <source>
        <dbReference type="SAM" id="MobiDB-lite"/>
    </source>
</evidence>
<keyword evidence="1 3" id="KW-0732">Signal</keyword>
<gene>
    <name evidence="5" type="ORF">ACFSDE_14885</name>
</gene>
<dbReference type="RefSeq" id="WP_343919790.1">
    <property type="nucleotide sequence ID" value="NZ_BAAAJT010000002.1"/>
</dbReference>
<organism evidence="5 6">
    <name type="scientific">Nocardioides aestuarii</name>
    <dbReference type="NCBI Taxonomy" id="252231"/>
    <lineage>
        <taxon>Bacteria</taxon>
        <taxon>Bacillati</taxon>
        <taxon>Actinomycetota</taxon>
        <taxon>Actinomycetes</taxon>
        <taxon>Propionibacteriales</taxon>
        <taxon>Nocardioidaceae</taxon>
        <taxon>Nocardioides</taxon>
    </lineage>
</organism>
<dbReference type="PANTHER" id="PTHR30290:SF38">
    <property type="entry name" value="D,D-DIPEPTIDE-BINDING PERIPLASMIC PROTEIN DDPA-RELATED"/>
    <property type="match status" value="1"/>
</dbReference>
<dbReference type="Gene3D" id="3.90.76.10">
    <property type="entry name" value="Dipeptide-binding Protein, Domain 1"/>
    <property type="match status" value="1"/>
</dbReference>
<evidence type="ECO:0000256" key="1">
    <source>
        <dbReference type="ARBA" id="ARBA00022729"/>
    </source>
</evidence>
<comment type="caution">
    <text evidence="5">The sequence shown here is derived from an EMBL/GenBank/DDBJ whole genome shotgun (WGS) entry which is preliminary data.</text>
</comment>
<evidence type="ECO:0000256" key="3">
    <source>
        <dbReference type="SAM" id="SignalP"/>
    </source>
</evidence>
<dbReference type="Pfam" id="PF00496">
    <property type="entry name" value="SBP_bac_5"/>
    <property type="match status" value="1"/>
</dbReference>
<feature type="compositionally biased region" description="Gly residues" evidence="2">
    <location>
        <begin position="36"/>
        <end position="47"/>
    </location>
</feature>
<feature type="region of interest" description="Disordered" evidence="2">
    <location>
        <begin position="36"/>
        <end position="57"/>
    </location>
</feature>
<name>A0ABW4TQR3_9ACTN</name>
<dbReference type="PROSITE" id="PS51257">
    <property type="entry name" value="PROKAR_LIPOPROTEIN"/>
    <property type="match status" value="1"/>
</dbReference>
<dbReference type="SUPFAM" id="SSF53850">
    <property type="entry name" value="Periplasmic binding protein-like II"/>
    <property type="match status" value="1"/>
</dbReference>
<sequence length="516" mass="56225">MSTTHRRPLRAALTALALVASLGLAACSTGEGVDIEGGGSDGGGGSEGIAVAIGGEPDQLDPHKTTSYFSFQVLENVYDTLVEPDENLEMQPALAESWDLSEDQLTWTFQLRDGVTFHDGAEMTADDVVYSFERIIDDELSTAYRFSSVKKVSAPDPQTVVITVSAPTPNLLSSIGGFKGVAIVEKKNVESGDITTAPVGTGPYELTDFTSGDHIDLEANPDYWGGEPAIPSIRYRFISEGSTAVAALKAGEIAWTDSIPPQQVEALSGDDAVAVDVVPSNDYWYLALNEARKPFDDVRVRQAIAYAIDRDAIAQVTSYGTAEVNQLAIPEDSAWYTSYDTYSLDQQKAEDLLDEAGVSDLSMELMVSSDYPETVDAAQVIADSLSDVGIDLKIRSLDFGTWLDEQNQGNFDMLYMGWLGNIDPDDFYYSQHHTDGSSNAQGYSNSEVDQLLDEGRTETDEDRRQEIYDEAATIIADEASYIYLYNPSVIQAYSPDLSGYTVRSDRAIRWRDASMG</sequence>
<evidence type="ECO:0000313" key="6">
    <source>
        <dbReference type="Proteomes" id="UP001597351"/>
    </source>
</evidence>
<dbReference type="PIRSF" id="PIRSF002741">
    <property type="entry name" value="MppA"/>
    <property type="match status" value="1"/>
</dbReference>
<feature type="domain" description="Solute-binding protein family 5" evidence="4">
    <location>
        <begin position="89"/>
        <end position="437"/>
    </location>
</feature>
<proteinExistence type="predicted"/>